<gene>
    <name evidence="2" type="ORF">CH330_07265</name>
</gene>
<reference evidence="2 3" key="1">
    <citation type="submission" date="2017-07" db="EMBL/GenBank/DDBJ databases">
        <title>Recovery of genomes from metagenomes via a dereplication, aggregation, and scoring strategy.</title>
        <authorList>
            <person name="Sieber C.M."/>
            <person name="Probst A.J."/>
            <person name="Sharrar A."/>
            <person name="Thomas B.C."/>
            <person name="Hess M."/>
            <person name="Tringe S.G."/>
            <person name="Banfield J.F."/>
        </authorList>
    </citation>
    <scope>NUCLEOTIDE SEQUENCE [LARGE SCALE GENOMIC DNA]</scope>
    <source>
        <strain evidence="2">JGI_Cruoil_03_51_56</strain>
    </source>
</reference>
<proteinExistence type="predicted"/>
<dbReference type="Proteomes" id="UP000215559">
    <property type="component" value="Unassembled WGS sequence"/>
</dbReference>
<evidence type="ECO:0000256" key="1">
    <source>
        <dbReference type="SAM" id="MobiDB-lite"/>
    </source>
</evidence>
<accession>A0A235BR09</accession>
<evidence type="ECO:0000313" key="3">
    <source>
        <dbReference type="Proteomes" id="UP000215559"/>
    </source>
</evidence>
<feature type="region of interest" description="Disordered" evidence="1">
    <location>
        <begin position="1"/>
        <end position="32"/>
    </location>
</feature>
<comment type="caution">
    <text evidence="2">The sequence shown here is derived from an EMBL/GenBank/DDBJ whole genome shotgun (WGS) entry which is preliminary data.</text>
</comment>
<evidence type="ECO:0000313" key="2">
    <source>
        <dbReference type="EMBL" id="OYD14903.1"/>
    </source>
</evidence>
<feature type="compositionally biased region" description="Basic and acidic residues" evidence="1">
    <location>
        <begin position="1"/>
        <end position="11"/>
    </location>
</feature>
<dbReference type="AlphaFoldDB" id="A0A235BR09"/>
<sequence length="74" mass="8288">MFTRPKDKRTEFPCPAQTAKRPQAGGGEQNTITGPVASYMDLLEGPPRLDLSRVFPMIGVLRQKAQEAMWNLEI</sequence>
<name>A0A235BR09_UNCW3</name>
<organism evidence="2 3">
    <name type="scientific">candidate division WOR-3 bacterium JGI_Cruoil_03_51_56</name>
    <dbReference type="NCBI Taxonomy" id="1973747"/>
    <lineage>
        <taxon>Bacteria</taxon>
        <taxon>Bacteria division WOR-3</taxon>
    </lineage>
</organism>
<dbReference type="EMBL" id="NOZP01000133">
    <property type="protein sequence ID" value="OYD14903.1"/>
    <property type="molecule type" value="Genomic_DNA"/>
</dbReference>
<protein>
    <submittedName>
        <fullName evidence="2">Uncharacterized protein</fullName>
    </submittedName>
</protein>